<keyword evidence="9" id="KW-1185">Reference proteome</keyword>
<dbReference type="GO" id="GO:0005634">
    <property type="term" value="C:nucleus"/>
    <property type="evidence" value="ECO:0007669"/>
    <property type="project" value="UniProtKB-SubCell"/>
</dbReference>
<keyword evidence="4" id="KW-0540">Nuclease</keyword>
<gene>
    <name evidence="8" type="ORF">PACLA_8A010531</name>
</gene>
<dbReference type="PANTHER" id="PTHR22930">
    <property type="match status" value="1"/>
</dbReference>
<evidence type="ECO:0000256" key="5">
    <source>
        <dbReference type="ARBA" id="ARBA00022723"/>
    </source>
</evidence>
<comment type="subcellular location">
    <subcellularLocation>
        <location evidence="2">Nucleus</location>
    </subcellularLocation>
</comment>
<evidence type="ECO:0000256" key="1">
    <source>
        <dbReference type="ARBA" id="ARBA00001968"/>
    </source>
</evidence>
<evidence type="ECO:0000313" key="9">
    <source>
        <dbReference type="Proteomes" id="UP001152795"/>
    </source>
</evidence>
<dbReference type="OrthoDB" id="6019535at2759"/>
<dbReference type="InterPro" id="IPR045249">
    <property type="entry name" value="HARBI1-like"/>
</dbReference>
<evidence type="ECO:0000256" key="3">
    <source>
        <dbReference type="ARBA" id="ARBA00006958"/>
    </source>
</evidence>
<dbReference type="GO" id="GO:0004518">
    <property type="term" value="F:nuclease activity"/>
    <property type="evidence" value="ECO:0007669"/>
    <property type="project" value="UniProtKB-KW"/>
</dbReference>
<evidence type="ECO:0000256" key="7">
    <source>
        <dbReference type="ARBA" id="ARBA00023242"/>
    </source>
</evidence>
<evidence type="ECO:0000256" key="2">
    <source>
        <dbReference type="ARBA" id="ARBA00004123"/>
    </source>
</evidence>
<name>A0A7D9JJ32_PARCT</name>
<dbReference type="EMBL" id="CACRXK020017126">
    <property type="protein sequence ID" value="CAB4030770.1"/>
    <property type="molecule type" value="Genomic_DNA"/>
</dbReference>
<accession>A0A7D9JJ32</accession>
<comment type="caution">
    <text evidence="8">The sequence shown here is derived from an EMBL/GenBank/DDBJ whole genome shotgun (WGS) entry which is preliminary data.</text>
</comment>
<dbReference type="GO" id="GO:0046872">
    <property type="term" value="F:metal ion binding"/>
    <property type="evidence" value="ECO:0007669"/>
    <property type="project" value="UniProtKB-KW"/>
</dbReference>
<keyword evidence="7" id="KW-0539">Nucleus</keyword>
<dbReference type="InterPro" id="IPR027806">
    <property type="entry name" value="HARBI1_dom"/>
</dbReference>
<sequence length="438" mass="50663">MAGINQKQLQRLIILIVLRRRLRRQNEKYKKRFWMRKIYQERILKGEFHLLIKEMILFDHEYFFRCFRMVPATFEKLLSWVSPYIQKKTTKMREPVSPSERLSVTLRYLVTGDEQTSIAASYRISPSTIGRIIGETCQVLWQVLIEKGYLTAPKTKEHWKKIAREFETKWNFPHALGAIDGKHVVMQAPARSGSDYFNYKKTHSVVLMAICNADYEFTLVDIGDAGRQSDGSVYANSFLGHAIDNNLLQLPEAEKLDPSDPSSKTYPYVFVADDAFGLKTFMMKPYPGQNLTIAERVFNYRLSRARRIIENCFGVATSRFRVFRKPIIANVEKVINITKAVVVLHNFLMATRSPEDTHSYCPLNYTDHESAAGQQSGEWRRGENINEGIVPIPQTGSNNYSKSAKNVRDDFKEYFNSKQGAVSWQMDMVTRTLNTFDK</sequence>
<dbReference type="Pfam" id="PF13359">
    <property type="entry name" value="DDE_Tnp_4"/>
    <property type="match status" value="1"/>
</dbReference>
<protein>
    <submittedName>
        <fullName evidence="8">Uncharacterized protein</fullName>
    </submittedName>
</protein>
<evidence type="ECO:0000256" key="4">
    <source>
        <dbReference type="ARBA" id="ARBA00022722"/>
    </source>
</evidence>
<evidence type="ECO:0000313" key="8">
    <source>
        <dbReference type="EMBL" id="CAB4030770.1"/>
    </source>
</evidence>
<dbReference type="Proteomes" id="UP001152795">
    <property type="component" value="Unassembled WGS sequence"/>
</dbReference>
<dbReference type="AlphaFoldDB" id="A0A7D9JJ32"/>
<proteinExistence type="inferred from homology"/>
<reference evidence="8" key="1">
    <citation type="submission" date="2020-04" db="EMBL/GenBank/DDBJ databases">
        <authorList>
            <person name="Alioto T."/>
            <person name="Alioto T."/>
            <person name="Gomez Garrido J."/>
        </authorList>
    </citation>
    <scope>NUCLEOTIDE SEQUENCE</scope>
    <source>
        <strain evidence="8">A484AB</strain>
    </source>
</reference>
<dbReference type="GO" id="GO:0016787">
    <property type="term" value="F:hydrolase activity"/>
    <property type="evidence" value="ECO:0007669"/>
    <property type="project" value="UniProtKB-KW"/>
</dbReference>
<keyword evidence="6" id="KW-0378">Hydrolase</keyword>
<organism evidence="8 9">
    <name type="scientific">Paramuricea clavata</name>
    <name type="common">Red gorgonian</name>
    <name type="synonym">Violescent sea-whip</name>
    <dbReference type="NCBI Taxonomy" id="317549"/>
    <lineage>
        <taxon>Eukaryota</taxon>
        <taxon>Metazoa</taxon>
        <taxon>Cnidaria</taxon>
        <taxon>Anthozoa</taxon>
        <taxon>Octocorallia</taxon>
        <taxon>Malacalcyonacea</taxon>
        <taxon>Plexauridae</taxon>
        <taxon>Paramuricea</taxon>
    </lineage>
</organism>
<evidence type="ECO:0000256" key="6">
    <source>
        <dbReference type="ARBA" id="ARBA00022801"/>
    </source>
</evidence>
<comment type="cofactor">
    <cofactor evidence="1">
        <name>a divalent metal cation</name>
        <dbReference type="ChEBI" id="CHEBI:60240"/>
    </cofactor>
</comment>
<comment type="similarity">
    <text evidence="3">Belongs to the HARBI1 family.</text>
</comment>
<keyword evidence="5" id="KW-0479">Metal-binding</keyword>
<dbReference type="PANTHER" id="PTHR22930:SF269">
    <property type="entry name" value="NUCLEASE HARBI1-LIKE PROTEIN"/>
    <property type="match status" value="1"/>
</dbReference>